<feature type="transmembrane region" description="Helical" evidence="5">
    <location>
        <begin position="45"/>
        <end position="65"/>
    </location>
</feature>
<evidence type="ECO:0000256" key="5">
    <source>
        <dbReference type="SAM" id="Phobius"/>
    </source>
</evidence>
<reference evidence="6" key="1">
    <citation type="journal article" date="2015" name="Nature">
        <title>Complex archaea that bridge the gap between prokaryotes and eukaryotes.</title>
        <authorList>
            <person name="Spang A."/>
            <person name="Saw J.H."/>
            <person name="Jorgensen S.L."/>
            <person name="Zaremba-Niedzwiedzka K."/>
            <person name="Martijn J."/>
            <person name="Lind A.E."/>
            <person name="van Eijk R."/>
            <person name="Schleper C."/>
            <person name="Guy L."/>
            <person name="Ettema T.J."/>
        </authorList>
    </citation>
    <scope>NUCLEOTIDE SEQUENCE</scope>
</reference>
<comment type="caution">
    <text evidence="6">The sequence shown here is derived from an EMBL/GenBank/DDBJ whole genome shotgun (WGS) entry which is preliminary data.</text>
</comment>
<dbReference type="GO" id="GO:0016020">
    <property type="term" value="C:membrane"/>
    <property type="evidence" value="ECO:0007669"/>
    <property type="project" value="UniProtKB-SubCell"/>
</dbReference>
<dbReference type="EMBL" id="LAZR01012788">
    <property type="protein sequence ID" value="KKM25094.1"/>
    <property type="molecule type" value="Genomic_DNA"/>
</dbReference>
<dbReference type="Pfam" id="PF04140">
    <property type="entry name" value="ICMT"/>
    <property type="match status" value="1"/>
</dbReference>
<comment type="subcellular location">
    <subcellularLocation>
        <location evidence="1">Membrane</location>
        <topology evidence="1">Multi-pass membrane protein</topology>
    </subcellularLocation>
</comment>
<keyword evidence="2 5" id="KW-0812">Transmembrane</keyword>
<proteinExistence type="predicted"/>
<keyword evidence="3 5" id="KW-1133">Transmembrane helix</keyword>
<evidence type="ECO:0008006" key="7">
    <source>
        <dbReference type="Google" id="ProtNLM"/>
    </source>
</evidence>
<gene>
    <name evidence="6" type="ORF">LCGC14_1598450</name>
</gene>
<feature type="transmembrane region" description="Helical" evidence="5">
    <location>
        <begin position="12"/>
        <end position="33"/>
    </location>
</feature>
<keyword evidence="4 5" id="KW-0472">Membrane</keyword>
<dbReference type="Gene3D" id="1.20.120.1630">
    <property type="match status" value="1"/>
</dbReference>
<sequence>MSELNNKISIFGVGPKIFISICPFLIIFGYIEYVFHPVFIFPLNYYWMVIIGSILLTSGIFMFVYSERVMSSAYNSSSLATSKIYSYIRHPMYASWVYGILPGIFCFLNSWIFLLNLIAYYLIFKIFIKEEEKYLLKEFGKDYEHYRKNVNAIFPKLSKYKPKE</sequence>
<accession>A0A0F9IYB4</accession>
<name>A0A0F9IYB4_9ZZZZ</name>
<dbReference type="PANTHER" id="PTHR12714:SF9">
    <property type="entry name" value="PROTEIN-S-ISOPRENYLCYSTEINE O-METHYLTRANSFERASE"/>
    <property type="match status" value="1"/>
</dbReference>
<protein>
    <recommendedName>
        <fullName evidence="7">Steroid 5-alpha reductase C-terminal domain-containing protein</fullName>
    </recommendedName>
</protein>
<organism evidence="6">
    <name type="scientific">marine sediment metagenome</name>
    <dbReference type="NCBI Taxonomy" id="412755"/>
    <lineage>
        <taxon>unclassified sequences</taxon>
        <taxon>metagenomes</taxon>
        <taxon>ecological metagenomes</taxon>
    </lineage>
</organism>
<evidence type="ECO:0000256" key="4">
    <source>
        <dbReference type="ARBA" id="ARBA00023136"/>
    </source>
</evidence>
<dbReference type="AlphaFoldDB" id="A0A0F9IYB4"/>
<dbReference type="PANTHER" id="PTHR12714">
    <property type="entry name" value="PROTEIN-S ISOPRENYLCYSTEINE O-METHYLTRANSFERASE"/>
    <property type="match status" value="1"/>
</dbReference>
<feature type="transmembrane region" description="Helical" evidence="5">
    <location>
        <begin position="96"/>
        <end position="123"/>
    </location>
</feature>
<evidence type="ECO:0000256" key="2">
    <source>
        <dbReference type="ARBA" id="ARBA00022692"/>
    </source>
</evidence>
<dbReference type="GO" id="GO:0004671">
    <property type="term" value="F:protein C-terminal S-isoprenylcysteine carboxyl O-methyltransferase activity"/>
    <property type="evidence" value="ECO:0007669"/>
    <property type="project" value="InterPro"/>
</dbReference>
<evidence type="ECO:0000256" key="3">
    <source>
        <dbReference type="ARBA" id="ARBA00022989"/>
    </source>
</evidence>
<dbReference type="InterPro" id="IPR007269">
    <property type="entry name" value="ICMT_MeTrfase"/>
</dbReference>
<evidence type="ECO:0000256" key="1">
    <source>
        <dbReference type="ARBA" id="ARBA00004141"/>
    </source>
</evidence>
<evidence type="ECO:0000313" key="6">
    <source>
        <dbReference type="EMBL" id="KKM25094.1"/>
    </source>
</evidence>